<evidence type="ECO:0000313" key="6">
    <source>
        <dbReference type="Proteomes" id="UP000076407"/>
    </source>
</evidence>
<dbReference type="Pfam" id="PF00023">
    <property type="entry name" value="Ank"/>
    <property type="match status" value="1"/>
</dbReference>
<dbReference type="PANTHER" id="PTHR24198">
    <property type="entry name" value="ANKYRIN REPEAT AND PROTEIN KINASE DOMAIN-CONTAINING PROTEIN"/>
    <property type="match status" value="1"/>
</dbReference>
<dbReference type="Gene3D" id="1.25.40.20">
    <property type="entry name" value="Ankyrin repeat-containing domain"/>
    <property type="match status" value="2"/>
</dbReference>
<evidence type="ECO:0000256" key="3">
    <source>
        <dbReference type="PROSITE-ProRule" id="PRU00023"/>
    </source>
</evidence>
<dbReference type="Proteomes" id="UP000076407">
    <property type="component" value="Unassembled WGS sequence"/>
</dbReference>
<evidence type="ECO:0000256" key="2">
    <source>
        <dbReference type="ARBA" id="ARBA00023043"/>
    </source>
</evidence>
<evidence type="ECO:0000256" key="4">
    <source>
        <dbReference type="SAM" id="MobiDB-lite"/>
    </source>
</evidence>
<dbReference type="VEuPathDB" id="VectorBase:AQUA011866"/>
<protein>
    <submittedName>
        <fullName evidence="5">Uncharacterized protein</fullName>
    </submittedName>
</protein>
<dbReference type="InterPro" id="IPR002110">
    <property type="entry name" value="Ankyrin_rpt"/>
</dbReference>
<feature type="repeat" description="ANK" evidence="3">
    <location>
        <begin position="318"/>
        <end position="350"/>
    </location>
</feature>
<sequence length="359" mass="38750">MSWKFGEVPKPGAEQAFDACDYFVDEVIEPWKIPDTREQIRSQKHRALREAVTATDEAAVQLLLESIGSDREIIVNMAPGGANTLLFIAAQAGSERIVQLLLEAGADGRAHAVTKYSPLYTAVHNGHTQVAALLLDRFPELVQQVTVERWLPFHAACINGHCAVVELLIKHPYVEELLGVYRSPSGELEWRLPFDPNAQDVAGQTALYVGCLLGNPQLVETLLKWRVKCVRHTLASTTDHEQAEMGGSGGRDHGGGGGGSSSSNPLSPTSRKISFGIQSIMSRLSLSGGRTDPSEEGEEGQQGEMRCPLDLDILCGAARETALLAAVRGGFLDVVTILLENGADPNVIARAVEDQNDPK</sequence>
<dbReference type="AlphaFoldDB" id="A0A182XPR4"/>
<dbReference type="SMART" id="SM00248">
    <property type="entry name" value="ANK"/>
    <property type="match status" value="5"/>
</dbReference>
<dbReference type="Pfam" id="PF12796">
    <property type="entry name" value="Ank_2"/>
    <property type="match status" value="1"/>
</dbReference>
<accession>A0A182XPR4</accession>
<feature type="repeat" description="ANK" evidence="3">
    <location>
        <begin position="81"/>
        <end position="107"/>
    </location>
</feature>
<evidence type="ECO:0000313" key="5">
    <source>
        <dbReference type="EnsemblMetazoa" id="AQUA011866-PA"/>
    </source>
</evidence>
<keyword evidence="2 3" id="KW-0040">ANK repeat</keyword>
<dbReference type="STRING" id="34691.A0A182XPR4"/>
<feature type="region of interest" description="Disordered" evidence="4">
    <location>
        <begin position="285"/>
        <end position="304"/>
    </location>
</feature>
<name>A0A182XPR4_ANOQN</name>
<organism evidence="5 6">
    <name type="scientific">Anopheles quadriannulatus</name>
    <name type="common">Mosquito</name>
    <dbReference type="NCBI Taxonomy" id="34691"/>
    <lineage>
        <taxon>Eukaryota</taxon>
        <taxon>Metazoa</taxon>
        <taxon>Ecdysozoa</taxon>
        <taxon>Arthropoda</taxon>
        <taxon>Hexapoda</taxon>
        <taxon>Insecta</taxon>
        <taxon>Pterygota</taxon>
        <taxon>Neoptera</taxon>
        <taxon>Endopterygota</taxon>
        <taxon>Diptera</taxon>
        <taxon>Nematocera</taxon>
        <taxon>Culicoidea</taxon>
        <taxon>Culicidae</taxon>
        <taxon>Anophelinae</taxon>
        <taxon>Anopheles</taxon>
    </lineage>
</organism>
<dbReference type="EnsemblMetazoa" id="AQUA011866-RA">
    <property type="protein sequence ID" value="AQUA011866-PA"/>
    <property type="gene ID" value="AQUA011866"/>
</dbReference>
<dbReference type="SUPFAM" id="SSF48403">
    <property type="entry name" value="Ankyrin repeat"/>
    <property type="match status" value="1"/>
</dbReference>
<proteinExistence type="predicted"/>
<dbReference type="PANTHER" id="PTHR24198:SF169">
    <property type="entry name" value="NON-SPECIFIC SERINE_THREONINE PROTEIN KINASE"/>
    <property type="match status" value="1"/>
</dbReference>
<reference evidence="5" key="1">
    <citation type="submission" date="2020-05" db="UniProtKB">
        <authorList>
            <consortium name="EnsemblMetazoa"/>
        </authorList>
    </citation>
    <scope>IDENTIFICATION</scope>
    <source>
        <strain evidence="5">SANGQUA</strain>
    </source>
</reference>
<feature type="region of interest" description="Disordered" evidence="4">
    <location>
        <begin position="238"/>
        <end position="268"/>
    </location>
</feature>
<dbReference type="InterPro" id="IPR036770">
    <property type="entry name" value="Ankyrin_rpt-contain_sf"/>
</dbReference>
<dbReference type="PROSITE" id="PS50088">
    <property type="entry name" value="ANK_REPEAT"/>
    <property type="match status" value="2"/>
</dbReference>
<keyword evidence="6" id="KW-1185">Reference proteome</keyword>
<evidence type="ECO:0000256" key="1">
    <source>
        <dbReference type="ARBA" id="ARBA00022737"/>
    </source>
</evidence>
<dbReference type="PROSITE" id="PS50297">
    <property type="entry name" value="ANK_REP_REGION"/>
    <property type="match status" value="2"/>
</dbReference>
<keyword evidence="1" id="KW-0677">Repeat</keyword>